<organism evidence="1">
    <name type="scientific">Anguilla anguilla</name>
    <name type="common">European freshwater eel</name>
    <name type="synonym">Muraena anguilla</name>
    <dbReference type="NCBI Taxonomy" id="7936"/>
    <lineage>
        <taxon>Eukaryota</taxon>
        <taxon>Metazoa</taxon>
        <taxon>Chordata</taxon>
        <taxon>Craniata</taxon>
        <taxon>Vertebrata</taxon>
        <taxon>Euteleostomi</taxon>
        <taxon>Actinopterygii</taxon>
        <taxon>Neopterygii</taxon>
        <taxon>Teleostei</taxon>
        <taxon>Anguilliformes</taxon>
        <taxon>Anguillidae</taxon>
        <taxon>Anguilla</taxon>
    </lineage>
</organism>
<dbReference type="EMBL" id="GBXM01091722">
    <property type="protein sequence ID" value="JAH16855.1"/>
    <property type="molecule type" value="Transcribed_RNA"/>
</dbReference>
<reference evidence="1" key="1">
    <citation type="submission" date="2014-11" db="EMBL/GenBank/DDBJ databases">
        <authorList>
            <person name="Amaro Gonzalez C."/>
        </authorList>
    </citation>
    <scope>NUCLEOTIDE SEQUENCE</scope>
</reference>
<evidence type="ECO:0000313" key="1">
    <source>
        <dbReference type="EMBL" id="JAH16855.1"/>
    </source>
</evidence>
<dbReference type="AlphaFoldDB" id="A0A0E9QKJ1"/>
<reference evidence="1" key="2">
    <citation type="journal article" date="2015" name="Fish Shellfish Immunol.">
        <title>Early steps in the European eel (Anguilla anguilla)-Vibrio vulnificus interaction in the gills: Role of the RtxA13 toxin.</title>
        <authorList>
            <person name="Callol A."/>
            <person name="Pajuelo D."/>
            <person name="Ebbesson L."/>
            <person name="Teles M."/>
            <person name="MacKenzie S."/>
            <person name="Amaro C."/>
        </authorList>
    </citation>
    <scope>NUCLEOTIDE SEQUENCE</scope>
</reference>
<name>A0A0E9QKJ1_ANGAN</name>
<accession>A0A0E9QKJ1</accession>
<protein>
    <submittedName>
        <fullName evidence="1">Uncharacterized protein</fullName>
    </submittedName>
</protein>
<sequence>MLISERTEGPFIIDECTVN</sequence>
<proteinExistence type="predicted"/>